<dbReference type="EnsemblPlants" id="Zm00001eb126280_T001">
    <property type="protein sequence ID" value="Zm00001eb126280_P001"/>
    <property type="gene ID" value="Zm00001eb126280"/>
</dbReference>
<keyword evidence="3" id="KW-1185">Reference proteome</keyword>
<reference evidence="2" key="3">
    <citation type="submission" date="2021-05" db="UniProtKB">
        <authorList>
            <consortium name="EnsemblPlants"/>
        </authorList>
    </citation>
    <scope>IDENTIFICATION</scope>
    <source>
        <strain evidence="2">cv. B73</strain>
    </source>
</reference>
<evidence type="ECO:0000256" key="1">
    <source>
        <dbReference type="SAM" id="MobiDB-lite"/>
    </source>
</evidence>
<name>A0A804N0W4_MAIZE</name>
<reference evidence="2" key="2">
    <citation type="submission" date="2019-07" db="EMBL/GenBank/DDBJ databases">
        <authorList>
            <person name="Seetharam A."/>
            <person name="Woodhouse M."/>
            <person name="Cannon E."/>
        </authorList>
    </citation>
    <scope>NUCLEOTIDE SEQUENCE [LARGE SCALE GENOMIC DNA]</scope>
    <source>
        <strain evidence="2">cv. B73</strain>
    </source>
</reference>
<dbReference type="InParanoid" id="A0A804N0W4"/>
<organism evidence="2 3">
    <name type="scientific">Zea mays</name>
    <name type="common">Maize</name>
    <dbReference type="NCBI Taxonomy" id="4577"/>
    <lineage>
        <taxon>Eukaryota</taxon>
        <taxon>Viridiplantae</taxon>
        <taxon>Streptophyta</taxon>
        <taxon>Embryophyta</taxon>
        <taxon>Tracheophyta</taxon>
        <taxon>Spermatophyta</taxon>
        <taxon>Magnoliopsida</taxon>
        <taxon>Liliopsida</taxon>
        <taxon>Poales</taxon>
        <taxon>Poaceae</taxon>
        <taxon>PACMAD clade</taxon>
        <taxon>Panicoideae</taxon>
        <taxon>Andropogonodae</taxon>
        <taxon>Andropogoneae</taxon>
        <taxon>Tripsacinae</taxon>
        <taxon>Zea</taxon>
    </lineage>
</organism>
<accession>A0A804N0W4</accession>
<feature type="region of interest" description="Disordered" evidence="1">
    <location>
        <begin position="22"/>
        <end position="114"/>
    </location>
</feature>
<evidence type="ECO:0000313" key="2">
    <source>
        <dbReference type="EnsemblPlants" id="Zm00001eb126280_P001"/>
    </source>
</evidence>
<reference evidence="3" key="1">
    <citation type="submission" date="2015-12" db="EMBL/GenBank/DDBJ databases">
        <title>Update maize B73 reference genome by single molecule sequencing technologies.</title>
        <authorList>
            <consortium name="Maize Genome Sequencing Project"/>
            <person name="Ware D."/>
        </authorList>
    </citation>
    <scope>NUCLEOTIDE SEQUENCE [LARGE SCALE GENOMIC DNA]</scope>
    <source>
        <strain evidence="3">cv. B73</strain>
    </source>
</reference>
<dbReference type="AlphaFoldDB" id="A0A804N0W4"/>
<dbReference type="Gramene" id="Zm00001eb126280_T001">
    <property type="protein sequence ID" value="Zm00001eb126280_P001"/>
    <property type="gene ID" value="Zm00001eb126280"/>
</dbReference>
<evidence type="ECO:0000313" key="3">
    <source>
        <dbReference type="Proteomes" id="UP000007305"/>
    </source>
</evidence>
<protein>
    <submittedName>
        <fullName evidence="2">Uncharacterized protein</fullName>
    </submittedName>
</protein>
<proteinExistence type="predicted"/>
<dbReference type="Proteomes" id="UP000007305">
    <property type="component" value="Chromosome 3"/>
</dbReference>
<sequence>MKQRPVVGANLNFLNWAATDRYASSPGQQPRASHCKNTKRTENTASSGSRGTAQASDVKNPGSCGNTATDDGGGGDQGNGPVETPAGRVGQKGNADGGNVVPSSSATQAAGHSSSTAVVAAAAASRIVRRRAGGIFFASLVDAFSLDGGKWR</sequence>
<feature type="compositionally biased region" description="Polar residues" evidence="1">
    <location>
        <begin position="43"/>
        <end position="57"/>
    </location>
</feature>